<dbReference type="EMBL" id="CP055305">
    <property type="protein sequence ID" value="QLB41616.1"/>
    <property type="molecule type" value="Genomic_DNA"/>
</dbReference>
<gene>
    <name evidence="1" type="ORF">HV560_01550</name>
</gene>
<dbReference type="AlphaFoldDB" id="A0ABD7A6C1"/>
<name>A0ABD7A6C1_9PAST</name>
<dbReference type="RefSeq" id="WP_176812010.1">
    <property type="nucleotide sequence ID" value="NZ_CP055305.1"/>
</dbReference>
<organism evidence="1 2">
    <name type="scientific">Mannheimia pernigra</name>
    <dbReference type="NCBI Taxonomy" id="111844"/>
    <lineage>
        <taxon>Bacteria</taxon>
        <taxon>Pseudomonadati</taxon>
        <taxon>Pseudomonadota</taxon>
        <taxon>Gammaproteobacteria</taxon>
        <taxon>Pasteurellales</taxon>
        <taxon>Pasteurellaceae</taxon>
        <taxon>Mannheimia</taxon>
    </lineage>
</organism>
<evidence type="ECO:0000313" key="2">
    <source>
        <dbReference type="Proteomes" id="UP000509784"/>
    </source>
</evidence>
<sequence>MNTSDIIQVLNQLSINREQDSGQGDIEDYDFLDRIEELCENLRQLPDGHLACEALLKLFEKYPNREFGTPGEPVHTLETFKDEYEPFLLTSLNRQPSVMTIWMLNRVINAAQNRGREIYLNLLKQCITHPLSDVYISETAQSFYQYQMEK</sequence>
<accession>A0ABD7A6C1</accession>
<reference evidence="1 2" key="1">
    <citation type="submission" date="2020-06" db="EMBL/GenBank/DDBJ databases">
        <title>Mannheimia pernigra sp. nov. isolated from bovine respiratory tract.</title>
        <authorList>
            <person name="Kuhnert P."/>
            <person name="Akarsu-Egger H."/>
        </authorList>
    </citation>
    <scope>NUCLEOTIDE SEQUENCE [LARGE SCALE GENOMIC DNA]</scope>
    <source>
        <strain evidence="1 2">17CN0883</strain>
    </source>
</reference>
<evidence type="ECO:0000313" key="1">
    <source>
        <dbReference type="EMBL" id="QLB41616.1"/>
    </source>
</evidence>
<proteinExistence type="predicted"/>
<dbReference type="Proteomes" id="UP000509784">
    <property type="component" value="Chromosome"/>
</dbReference>
<protein>
    <submittedName>
        <fullName evidence="1">Uncharacterized protein</fullName>
    </submittedName>
</protein>
<dbReference type="KEGG" id="mpeg:HV560_01550"/>